<dbReference type="InterPro" id="IPR001471">
    <property type="entry name" value="AP2/ERF_dom"/>
</dbReference>
<keyword evidence="6 14" id="KW-0812">Transmembrane</keyword>
<dbReference type="InterPro" id="IPR050428">
    <property type="entry name" value="TCS_sensor_his_kinase"/>
</dbReference>
<evidence type="ECO:0000256" key="13">
    <source>
        <dbReference type="ARBA" id="ARBA00023163"/>
    </source>
</evidence>
<dbReference type="InterPro" id="IPR004358">
    <property type="entry name" value="Sig_transdc_His_kin-like_C"/>
</dbReference>
<keyword evidence="4" id="KW-0597">Phosphoprotein</keyword>
<proteinExistence type="predicted"/>
<dbReference type="Gene3D" id="3.30.565.10">
    <property type="entry name" value="Histidine kinase-like ATPase, C-terminal domain"/>
    <property type="match status" value="1"/>
</dbReference>
<dbReference type="InterPro" id="IPR013727">
    <property type="entry name" value="2CSK_N"/>
</dbReference>
<keyword evidence="12 14" id="KW-0472">Membrane</keyword>
<keyword evidence="10" id="KW-0805">Transcription regulation</keyword>
<evidence type="ECO:0000256" key="6">
    <source>
        <dbReference type="ARBA" id="ARBA00022692"/>
    </source>
</evidence>
<name>A0A7Z0KWW6_9RHOB</name>
<keyword evidence="9" id="KW-0902">Two-component regulatory system</keyword>
<evidence type="ECO:0000256" key="12">
    <source>
        <dbReference type="ARBA" id="ARBA00023136"/>
    </source>
</evidence>
<evidence type="ECO:0000259" key="15">
    <source>
        <dbReference type="PROSITE" id="PS50109"/>
    </source>
</evidence>
<dbReference type="SUPFAM" id="SSF55874">
    <property type="entry name" value="ATPase domain of HSP90 chaperone/DNA topoisomerase II/histidine kinase"/>
    <property type="match status" value="1"/>
</dbReference>
<dbReference type="GO" id="GO:0003700">
    <property type="term" value="F:DNA-binding transcription factor activity"/>
    <property type="evidence" value="ECO:0007669"/>
    <property type="project" value="InterPro"/>
</dbReference>
<evidence type="ECO:0000259" key="16">
    <source>
        <dbReference type="PROSITE" id="PS50885"/>
    </source>
</evidence>
<dbReference type="InterPro" id="IPR005467">
    <property type="entry name" value="His_kinase_dom"/>
</dbReference>
<evidence type="ECO:0000256" key="8">
    <source>
        <dbReference type="ARBA" id="ARBA00022989"/>
    </source>
</evidence>
<protein>
    <recommendedName>
        <fullName evidence="3">histidine kinase</fullName>
        <ecNumber evidence="3">2.7.13.3</ecNumber>
    </recommendedName>
</protein>
<evidence type="ECO:0000259" key="17">
    <source>
        <dbReference type="PROSITE" id="PS51032"/>
    </source>
</evidence>
<evidence type="ECO:0000256" key="5">
    <source>
        <dbReference type="ARBA" id="ARBA00022679"/>
    </source>
</evidence>
<evidence type="ECO:0000256" key="3">
    <source>
        <dbReference type="ARBA" id="ARBA00012438"/>
    </source>
</evidence>
<evidence type="ECO:0000256" key="1">
    <source>
        <dbReference type="ARBA" id="ARBA00000085"/>
    </source>
</evidence>
<dbReference type="InterPro" id="IPR036890">
    <property type="entry name" value="HATPase_C_sf"/>
</dbReference>
<keyword evidence="13" id="KW-0804">Transcription</keyword>
<dbReference type="Proteomes" id="UP000529417">
    <property type="component" value="Unassembled WGS sequence"/>
</dbReference>
<sequence>MATSLRTRLFVMIVLPLVVVAVLASVVRFVQAREISTALYDETLKVVAHAIAREVVLTQGDVLADALLDSLVGATGDPIFYRVAAADGRFVAGYSDAPVDPLPADLPGGQAVFFDASYLGDPVRVVVQREFIADPVFDGWTTVQVWQTVRQRERLSLLMLTQAGQMLALMLLAAGLLVWFGINRGLAPLDGLRGAVALRSPDELHPIRRPVPPEVAPLVRTINSLFARLRGELERRDAFIGNAAHQLRNPVAAIQAQAEAALEARDPADRAARLTDLTAAARRLSRMSRQLLNFDIASAAPLRAQRIDLGDLVADVARRHVPRALAAGVEVGFDAPDHALEVQGNRVLLEEAVDNLIDNALKYGSPGGGAVHLRLTRAGDEAWLEVSDSGPGIAPVDAESAFERFVRLDGDGAEGCGLGLPIVRAIAQGHGGQAELLEVEKGCTLRLRLPLDLQALPALAAQ</sequence>
<comment type="caution">
    <text evidence="18">The sequence shown here is derived from an EMBL/GenBank/DDBJ whole genome shotgun (WGS) entry which is preliminary data.</text>
</comment>
<keyword evidence="8 14" id="KW-1133">Transmembrane helix</keyword>
<dbReference type="PROSITE" id="PS51032">
    <property type="entry name" value="AP2_ERF"/>
    <property type="match status" value="1"/>
</dbReference>
<gene>
    <name evidence="18" type="ORF">HUK65_02920</name>
</gene>
<keyword evidence="11" id="KW-0238">DNA-binding</keyword>
<feature type="domain" description="HAMP" evidence="16">
    <location>
        <begin position="183"/>
        <end position="234"/>
    </location>
</feature>
<dbReference type="EMBL" id="JACBXS010000004">
    <property type="protein sequence ID" value="NYS23930.1"/>
    <property type="molecule type" value="Genomic_DNA"/>
</dbReference>
<dbReference type="GO" id="GO:0005886">
    <property type="term" value="C:plasma membrane"/>
    <property type="evidence" value="ECO:0007669"/>
    <property type="project" value="TreeGrafter"/>
</dbReference>
<keyword evidence="19" id="KW-1185">Reference proteome</keyword>
<feature type="transmembrane region" description="Helical" evidence="14">
    <location>
        <begin position="157"/>
        <end position="182"/>
    </location>
</feature>
<dbReference type="PANTHER" id="PTHR45436">
    <property type="entry name" value="SENSOR HISTIDINE KINASE YKOH"/>
    <property type="match status" value="1"/>
</dbReference>
<dbReference type="Pfam" id="PF00512">
    <property type="entry name" value="HisKA"/>
    <property type="match status" value="1"/>
</dbReference>
<keyword evidence="5" id="KW-0808">Transferase</keyword>
<accession>A0A7Z0KWW6</accession>
<evidence type="ECO:0000256" key="9">
    <source>
        <dbReference type="ARBA" id="ARBA00023012"/>
    </source>
</evidence>
<dbReference type="AlphaFoldDB" id="A0A7Z0KWW6"/>
<feature type="domain" description="Histidine kinase" evidence="15">
    <location>
        <begin position="242"/>
        <end position="453"/>
    </location>
</feature>
<dbReference type="Pfam" id="PF08521">
    <property type="entry name" value="2CSK_N"/>
    <property type="match status" value="1"/>
</dbReference>
<evidence type="ECO:0000256" key="4">
    <source>
        <dbReference type="ARBA" id="ARBA00022553"/>
    </source>
</evidence>
<dbReference type="Pfam" id="PF02518">
    <property type="entry name" value="HATPase_c"/>
    <property type="match status" value="1"/>
</dbReference>
<evidence type="ECO:0000256" key="11">
    <source>
        <dbReference type="ARBA" id="ARBA00023125"/>
    </source>
</evidence>
<dbReference type="CDD" id="cd00075">
    <property type="entry name" value="HATPase"/>
    <property type="match status" value="1"/>
</dbReference>
<dbReference type="EC" id="2.7.13.3" evidence="3"/>
<dbReference type="PRINTS" id="PR00344">
    <property type="entry name" value="BCTRLSENSOR"/>
</dbReference>
<dbReference type="InterPro" id="IPR003594">
    <property type="entry name" value="HATPase_dom"/>
</dbReference>
<dbReference type="Gene3D" id="1.10.287.130">
    <property type="match status" value="1"/>
</dbReference>
<dbReference type="SMART" id="SM00388">
    <property type="entry name" value="HisKA"/>
    <property type="match status" value="1"/>
</dbReference>
<dbReference type="PROSITE" id="PS50885">
    <property type="entry name" value="HAMP"/>
    <property type="match status" value="1"/>
</dbReference>
<evidence type="ECO:0000256" key="7">
    <source>
        <dbReference type="ARBA" id="ARBA00022777"/>
    </source>
</evidence>
<dbReference type="PANTHER" id="PTHR45436:SF1">
    <property type="entry name" value="SENSOR PROTEIN QSEC"/>
    <property type="match status" value="1"/>
</dbReference>
<reference evidence="18 19" key="1">
    <citation type="journal article" date="2000" name="Arch. Microbiol.">
        <title>Rhodobaca bogoriensis gen. nov. and sp. nov., an alkaliphilic purple nonsulfur bacterium from African Rift Valley soda lakes.</title>
        <authorList>
            <person name="Milford A.D."/>
            <person name="Achenbach L.A."/>
            <person name="Jung D.O."/>
            <person name="Madigan M.T."/>
        </authorList>
    </citation>
    <scope>NUCLEOTIDE SEQUENCE [LARGE SCALE GENOMIC DNA]</scope>
    <source>
        <strain evidence="18 19">2376</strain>
    </source>
</reference>
<comment type="subcellular location">
    <subcellularLocation>
        <location evidence="2">Membrane</location>
    </subcellularLocation>
</comment>
<dbReference type="GO" id="GO:0003677">
    <property type="term" value="F:DNA binding"/>
    <property type="evidence" value="ECO:0007669"/>
    <property type="project" value="UniProtKB-KW"/>
</dbReference>
<dbReference type="SMART" id="SM00387">
    <property type="entry name" value="HATPase_c"/>
    <property type="match status" value="1"/>
</dbReference>
<dbReference type="CDD" id="cd00082">
    <property type="entry name" value="HisKA"/>
    <property type="match status" value="1"/>
</dbReference>
<evidence type="ECO:0000256" key="14">
    <source>
        <dbReference type="SAM" id="Phobius"/>
    </source>
</evidence>
<evidence type="ECO:0000256" key="2">
    <source>
        <dbReference type="ARBA" id="ARBA00004370"/>
    </source>
</evidence>
<organism evidence="18 19">
    <name type="scientific">Rhabdonatronobacter sediminivivens</name>
    <dbReference type="NCBI Taxonomy" id="2743469"/>
    <lineage>
        <taxon>Bacteria</taxon>
        <taxon>Pseudomonadati</taxon>
        <taxon>Pseudomonadota</taxon>
        <taxon>Alphaproteobacteria</taxon>
        <taxon>Rhodobacterales</taxon>
        <taxon>Paracoccaceae</taxon>
        <taxon>Rhabdonatronobacter</taxon>
    </lineage>
</organism>
<evidence type="ECO:0000313" key="19">
    <source>
        <dbReference type="Proteomes" id="UP000529417"/>
    </source>
</evidence>
<dbReference type="GO" id="GO:0000155">
    <property type="term" value="F:phosphorelay sensor kinase activity"/>
    <property type="evidence" value="ECO:0007669"/>
    <property type="project" value="InterPro"/>
</dbReference>
<evidence type="ECO:0000313" key="18">
    <source>
        <dbReference type="EMBL" id="NYS23930.1"/>
    </source>
</evidence>
<dbReference type="InterPro" id="IPR036097">
    <property type="entry name" value="HisK_dim/P_sf"/>
</dbReference>
<dbReference type="InterPro" id="IPR003661">
    <property type="entry name" value="HisK_dim/P_dom"/>
</dbReference>
<comment type="catalytic activity">
    <reaction evidence="1">
        <text>ATP + protein L-histidine = ADP + protein N-phospho-L-histidine.</text>
        <dbReference type="EC" id="2.7.13.3"/>
    </reaction>
</comment>
<keyword evidence="7 18" id="KW-0418">Kinase</keyword>
<feature type="domain" description="AP2/ERF" evidence="17">
    <location>
        <begin position="228"/>
        <end position="295"/>
    </location>
</feature>
<evidence type="ECO:0000256" key="10">
    <source>
        <dbReference type="ARBA" id="ARBA00023015"/>
    </source>
</evidence>
<dbReference type="SUPFAM" id="SSF47384">
    <property type="entry name" value="Homodimeric domain of signal transducing histidine kinase"/>
    <property type="match status" value="1"/>
</dbReference>
<feature type="transmembrane region" description="Helical" evidence="14">
    <location>
        <begin position="12"/>
        <end position="30"/>
    </location>
</feature>
<dbReference type="InterPro" id="IPR003660">
    <property type="entry name" value="HAMP_dom"/>
</dbReference>
<dbReference type="PROSITE" id="PS50109">
    <property type="entry name" value="HIS_KIN"/>
    <property type="match status" value="1"/>
</dbReference>